<dbReference type="GO" id="GO:0048513">
    <property type="term" value="P:animal organ development"/>
    <property type="evidence" value="ECO:0007669"/>
    <property type="project" value="TreeGrafter"/>
</dbReference>
<feature type="region of interest" description="Disordered" evidence="2">
    <location>
        <begin position="182"/>
        <end position="229"/>
    </location>
</feature>
<evidence type="ECO:0000256" key="1">
    <source>
        <dbReference type="ARBA" id="ARBA00010964"/>
    </source>
</evidence>
<feature type="compositionally biased region" description="Low complexity" evidence="2">
    <location>
        <begin position="187"/>
        <end position="207"/>
    </location>
</feature>
<feature type="compositionally biased region" description="Polar residues" evidence="2">
    <location>
        <begin position="118"/>
        <end position="139"/>
    </location>
</feature>
<reference evidence="3" key="2">
    <citation type="submission" date="2021-04" db="EMBL/GenBank/DDBJ databases">
        <title>Genome-wide patterns of bracovirus chromosomal integration into multiple host tissues during parasitism.</title>
        <authorList>
            <person name="Chebbi M.A.C."/>
        </authorList>
    </citation>
    <scope>NUCLEOTIDE SEQUENCE</scope>
    <source>
        <tissue evidence="3">Whole body</tissue>
    </source>
</reference>
<dbReference type="InterPro" id="IPR007875">
    <property type="entry name" value="Sprouty"/>
</dbReference>
<dbReference type="GO" id="GO:0040037">
    <property type="term" value="P:negative regulation of fibroblast growth factor receptor signaling pathway"/>
    <property type="evidence" value="ECO:0007669"/>
    <property type="project" value="TreeGrafter"/>
</dbReference>
<proteinExistence type="inferred from homology"/>
<feature type="compositionally biased region" description="Low complexity" evidence="2">
    <location>
        <begin position="101"/>
        <end position="117"/>
    </location>
</feature>
<dbReference type="GO" id="GO:0016020">
    <property type="term" value="C:membrane"/>
    <property type="evidence" value="ECO:0007669"/>
    <property type="project" value="InterPro"/>
</dbReference>
<evidence type="ECO:0000256" key="2">
    <source>
        <dbReference type="SAM" id="MobiDB-lite"/>
    </source>
</evidence>
<dbReference type="OrthoDB" id="10038884at2759"/>
<keyword evidence="4" id="KW-1185">Reference proteome</keyword>
<feature type="compositionally biased region" description="Basic and acidic residues" evidence="2">
    <location>
        <begin position="379"/>
        <end position="389"/>
    </location>
</feature>
<gene>
    <name evidence="3" type="ORF">G9C98_008564</name>
</gene>
<name>A0A8J5V6A0_9HYME</name>
<protein>
    <recommendedName>
        <fullName evidence="5">Protein sprouty</fullName>
    </recommendedName>
</protein>
<organism evidence="3 4">
    <name type="scientific">Cotesia typhae</name>
    <dbReference type="NCBI Taxonomy" id="2053667"/>
    <lineage>
        <taxon>Eukaryota</taxon>
        <taxon>Metazoa</taxon>
        <taxon>Ecdysozoa</taxon>
        <taxon>Arthropoda</taxon>
        <taxon>Hexapoda</taxon>
        <taxon>Insecta</taxon>
        <taxon>Pterygota</taxon>
        <taxon>Neoptera</taxon>
        <taxon>Endopterygota</taxon>
        <taxon>Hymenoptera</taxon>
        <taxon>Apocrita</taxon>
        <taxon>Ichneumonoidea</taxon>
        <taxon>Braconidae</taxon>
        <taxon>Microgastrinae</taxon>
        <taxon>Cotesia</taxon>
    </lineage>
</organism>
<feature type="compositionally biased region" description="Low complexity" evidence="2">
    <location>
        <begin position="68"/>
        <end position="88"/>
    </location>
</feature>
<comment type="caution">
    <text evidence="3">The sequence shown here is derived from an EMBL/GenBank/DDBJ whole genome shotgun (WGS) entry which is preliminary data.</text>
</comment>
<dbReference type="AlphaFoldDB" id="A0A8J5V6A0"/>
<accession>A0A8J5V6A0</accession>
<dbReference type="Pfam" id="PF05210">
    <property type="entry name" value="Sprouty"/>
    <property type="match status" value="1"/>
</dbReference>
<dbReference type="InterPro" id="IPR051192">
    <property type="entry name" value="Sprouty_domain"/>
</dbReference>
<reference evidence="3" key="1">
    <citation type="submission" date="2020-03" db="EMBL/GenBank/DDBJ databases">
        <authorList>
            <person name="Chebbi M.A."/>
            <person name="Drezen J.M."/>
        </authorList>
    </citation>
    <scope>NUCLEOTIDE SEQUENCE</scope>
    <source>
        <tissue evidence="3">Whole body</tissue>
    </source>
</reference>
<dbReference type="PROSITE" id="PS51227">
    <property type="entry name" value="SPR"/>
    <property type="match status" value="1"/>
</dbReference>
<comment type="similarity">
    <text evidence="1">Belongs to the sprouty family.</text>
</comment>
<evidence type="ECO:0000313" key="3">
    <source>
        <dbReference type="EMBL" id="KAG8034083.1"/>
    </source>
</evidence>
<evidence type="ECO:0000313" key="4">
    <source>
        <dbReference type="Proteomes" id="UP000729913"/>
    </source>
</evidence>
<dbReference type="EMBL" id="JAAOIC020000072">
    <property type="protein sequence ID" value="KAG8034083.1"/>
    <property type="molecule type" value="Genomic_DNA"/>
</dbReference>
<dbReference type="GO" id="GO:0046580">
    <property type="term" value="P:negative regulation of Ras protein signal transduction"/>
    <property type="evidence" value="ECO:0007669"/>
    <property type="project" value="TreeGrafter"/>
</dbReference>
<dbReference type="PANTHER" id="PTHR12365:SF7">
    <property type="entry name" value="PROTEIN SPROUTY"/>
    <property type="match status" value="1"/>
</dbReference>
<evidence type="ECO:0008006" key="5">
    <source>
        <dbReference type="Google" id="ProtNLM"/>
    </source>
</evidence>
<feature type="region of interest" description="Disordered" evidence="2">
    <location>
        <begin position="375"/>
        <end position="396"/>
    </location>
</feature>
<dbReference type="PANTHER" id="PTHR12365">
    <property type="entry name" value="SPROUTY"/>
    <property type="match status" value="1"/>
</dbReference>
<feature type="region of interest" description="Disordered" evidence="2">
    <location>
        <begin position="19"/>
        <end position="139"/>
    </location>
</feature>
<dbReference type="Proteomes" id="UP000729913">
    <property type="component" value="Unassembled WGS sequence"/>
</dbReference>
<dbReference type="GO" id="GO:0005829">
    <property type="term" value="C:cytosol"/>
    <property type="evidence" value="ECO:0007669"/>
    <property type="project" value="TreeGrafter"/>
</dbReference>
<sequence>MKGPGSLETALVRGDEARVTRAGHECEDTISNGTTSTPTLSALPPRPGWAVRTSTGLISSPATPPPTLSSSSVSSLFTSSPSSSTASLHGVQRSEWADCASVLPSSSSPSSIRSTTSGVRQQISASTSGKINEQPPLVSSVSGANLSTLTVPVHTIHHTAQSTGCLPERLEVKEVQMSGQNGLLARPSSSSGSSGGSPNINPSSANNLPTRLHGHDHTRPLPPPRLPETISTIAPLTAPLTPLSTSSSFRTNSRLQSINTAGTITNSTETALDYASCLCCVKGLFYHCSDANGSGDSEVGGSCADEPCSCSGSRKTARWTCLAALTMVLPCLLCYWPLKGCVTICEACYARHAAQGCKCDPMAVGRSFGGPPGTLIVSRDSRDPEKRLLDPVTPDL</sequence>
<feature type="compositionally biased region" description="Low complexity" evidence="2">
    <location>
        <begin position="34"/>
        <end position="43"/>
    </location>
</feature>